<feature type="transmembrane region" description="Helical" evidence="1">
    <location>
        <begin position="68"/>
        <end position="90"/>
    </location>
</feature>
<reference evidence="2" key="1">
    <citation type="submission" date="2014-09" db="EMBL/GenBank/DDBJ databases">
        <authorList>
            <person name="Magalhaes I.L.F."/>
            <person name="Oliveira U."/>
            <person name="Santos F.R."/>
            <person name="Vidigal T.H.D.A."/>
            <person name="Brescovit A.D."/>
            <person name="Santos A.J."/>
        </authorList>
    </citation>
    <scope>NUCLEOTIDE SEQUENCE</scope>
    <source>
        <tissue evidence="2">Shoot tissue taken approximately 20 cm above the soil surface</tissue>
    </source>
</reference>
<keyword evidence="1" id="KW-0472">Membrane</keyword>
<dbReference type="AlphaFoldDB" id="A0A0A9DQT7"/>
<keyword evidence="1" id="KW-0812">Transmembrane</keyword>
<protein>
    <submittedName>
        <fullName evidence="2">Uncharacterized protein</fullName>
    </submittedName>
</protein>
<evidence type="ECO:0000256" key="1">
    <source>
        <dbReference type="SAM" id="Phobius"/>
    </source>
</evidence>
<dbReference type="EMBL" id="GBRH01207754">
    <property type="protein sequence ID" value="JAD90141.1"/>
    <property type="molecule type" value="Transcribed_RNA"/>
</dbReference>
<accession>A0A0A9DQT7</accession>
<name>A0A0A9DQT7_ARUDO</name>
<organism evidence="2">
    <name type="scientific">Arundo donax</name>
    <name type="common">Giant reed</name>
    <name type="synonym">Donax arundinaceus</name>
    <dbReference type="NCBI Taxonomy" id="35708"/>
    <lineage>
        <taxon>Eukaryota</taxon>
        <taxon>Viridiplantae</taxon>
        <taxon>Streptophyta</taxon>
        <taxon>Embryophyta</taxon>
        <taxon>Tracheophyta</taxon>
        <taxon>Spermatophyta</taxon>
        <taxon>Magnoliopsida</taxon>
        <taxon>Liliopsida</taxon>
        <taxon>Poales</taxon>
        <taxon>Poaceae</taxon>
        <taxon>PACMAD clade</taxon>
        <taxon>Arundinoideae</taxon>
        <taxon>Arundineae</taxon>
        <taxon>Arundo</taxon>
    </lineage>
</organism>
<evidence type="ECO:0000313" key="2">
    <source>
        <dbReference type="EMBL" id="JAD90141.1"/>
    </source>
</evidence>
<keyword evidence="1" id="KW-1133">Transmembrane helix</keyword>
<reference evidence="2" key="2">
    <citation type="journal article" date="2015" name="Data Brief">
        <title>Shoot transcriptome of the giant reed, Arundo donax.</title>
        <authorList>
            <person name="Barrero R.A."/>
            <person name="Guerrero F.D."/>
            <person name="Moolhuijzen P."/>
            <person name="Goolsby J.A."/>
            <person name="Tidwell J."/>
            <person name="Bellgard S.E."/>
            <person name="Bellgard M.I."/>
        </authorList>
    </citation>
    <scope>NUCLEOTIDE SEQUENCE</scope>
    <source>
        <tissue evidence="2">Shoot tissue taken approximately 20 cm above the soil surface</tissue>
    </source>
</reference>
<proteinExistence type="predicted"/>
<sequence length="96" mass="10699">MMKAARLASKLRILRVLGVGELQSLHLNLDSFLMSIVSSLHFASKLHLVGSSSRILCFLGGKFAAVDWFLHFISKCMLCVLVIEFTGLMYESCSLF</sequence>